<dbReference type="InterPro" id="IPR007569">
    <property type="entry name" value="DUF559"/>
</dbReference>
<evidence type="ECO:0000259" key="1">
    <source>
        <dbReference type="Pfam" id="PF04480"/>
    </source>
</evidence>
<dbReference type="Pfam" id="PF04480">
    <property type="entry name" value="DUF559"/>
    <property type="match status" value="1"/>
</dbReference>
<dbReference type="EMBL" id="QTUA01000001">
    <property type="protein sequence ID" value="REF30727.1"/>
    <property type="molecule type" value="Genomic_DNA"/>
</dbReference>
<feature type="domain" description="DUF559" evidence="1">
    <location>
        <begin position="237"/>
        <end position="295"/>
    </location>
</feature>
<evidence type="ECO:0000313" key="3">
    <source>
        <dbReference type="Proteomes" id="UP000256253"/>
    </source>
</evidence>
<gene>
    <name evidence="2" type="ORF">DFJ65_1743</name>
</gene>
<dbReference type="RefSeq" id="WP_147301361.1">
    <property type="nucleotide sequence ID" value="NZ_QTUA01000001.1"/>
</dbReference>
<dbReference type="Gene3D" id="3.40.960.10">
    <property type="entry name" value="VSR Endonuclease"/>
    <property type="match status" value="1"/>
</dbReference>
<dbReference type="OrthoDB" id="3173471at2"/>
<accession>A0A3D9UN23</accession>
<dbReference type="AlphaFoldDB" id="A0A3D9UN23"/>
<dbReference type="SUPFAM" id="SSF52980">
    <property type="entry name" value="Restriction endonuclease-like"/>
    <property type="match status" value="1"/>
</dbReference>
<dbReference type="Proteomes" id="UP000256253">
    <property type="component" value="Unassembled WGS sequence"/>
</dbReference>
<sequence>MTGRIPVPTGPFSVRQARAAGLSSDRLRGGDLVSPFRGVRAAAEPDSARAATLAYAPRLAGTHAFTGPSAAVLWGLPIPARSAGPGFVTIAVAKSRTRSVVRGVITRELKPELFDVVELDGTRVTTPALTWCTLARECSLRELVRIGDAMISTNDAYVGRRPGFVPVPVADLLAAVRRWKGCVGVGKLRLAVELLRPGVASPPESDLRMVLDDAGFPDFEVNADLWDDDGTFLARPDLLLRELRLIVEYEGDGHRTDQQQFRKDITRIARLESENYTVVRVTADDLYRAPDALRTRMWKAFDLATLRSGLESA</sequence>
<keyword evidence="3" id="KW-1185">Reference proteome</keyword>
<evidence type="ECO:0000313" key="2">
    <source>
        <dbReference type="EMBL" id="REF30727.1"/>
    </source>
</evidence>
<comment type="caution">
    <text evidence="2">The sequence shown here is derived from an EMBL/GenBank/DDBJ whole genome shotgun (WGS) entry which is preliminary data.</text>
</comment>
<dbReference type="InterPro" id="IPR011335">
    <property type="entry name" value="Restrct_endonuc-II-like"/>
</dbReference>
<name>A0A3D9UN23_9MICO</name>
<reference evidence="2 3" key="1">
    <citation type="submission" date="2018-08" db="EMBL/GenBank/DDBJ databases">
        <title>Sequencing the genomes of 1000 actinobacteria strains.</title>
        <authorList>
            <person name="Klenk H.-P."/>
        </authorList>
    </citation>
    <scope>NUCLEOTIDE SEQUENCE [LARGE SCALE GENOMIC DNA]</scope>
    <source>
        <strain evidence="2 3">DSM 22967</strain>
    </source>
</reference>
<protein>
    <submittedName>
        <fullName evidence="2">Uncharacterized protein DUF559</fullName>
    </submittedName>
</protein>
<proteinExistence type="predicted"/>
<organism evidence="2 3">
    <name type="scientific">Calidifontibacter indicus</name>
    <dbReference type="NCBI Taxonomy" id="419650"/>
    <lineage>
        <taxon>Bacteria</taxon>
        <taxon>Bacillati</taxon>
        <taxon>Actinomycetota</taxon>
        <taxon>Actinomycetes</taxon>
        <taxon>Micrococcales</taxon>
        <taxon>Dermacoccaceae</taxon>
        <taxon>Calidifontibacter</taxon>
    </lineage>
</organism>